<dbReference type="EMBL" id="JASCZI010120830">
    <property type="protein sequence ID" value="MED6154852.1"/>
    <property type="molecule type" value="Genomic_DNA"/>
</dbReference>
<proteinExistence type="predicted"/>
<keyword evidence="2" id="KW-0732">Signal</keyword>
<reference evidence="3 4" key="1">
    <citation type="journal article" date="2023" name="Plants (Basel)">
        <title>Bridging the Gap: Combining Genomics and Transcriptomics Approaches to Understand Stylosanthes scabra, an Orphan Legume from the Brazilian Caatinga.</title>
        <authorList>
            <person name="Ferreira-Neto J.R.C."/>
            <person name="da Silva M.D."/>
            <person name="Binneck E."/>
            <person name="de Melo N.F."/>
            <person name="da Silva R.H."/>
            <person name="de Melo A.L.T.M."/>
            <person name="Pandolfi V."/>
            <person name="Bustamante F.O."/>
            <person name="Brasileiro-Vidal A.C."/>
            <person name="Benko-Iseppon A.M."/>
        </authorList>
    </citation>
    <scope>NUCLEOTIDE SEQUENCE [LARGE SCALE GENOMIC DNA]</scope>
    <source>
        <tissue evidence="3">Leaves</tissue>
    </source>
</reference>
<keyword evidence="1" id="KW-0472">Membrane</keyword>
<organism evidence="3 4">
    <name type="scientific">Stylosanthes scabra</name>
    <dbReference type="NCBI Taxonomy" id="79078"/>
    <lineage>
        <taxon>Eukaryota</taxon>
        <taxon>Viridiplantae</taxon>
        <taxon>Streptophyta</taxon>
        <taxon>Embryophyta</taxon>
        <taxon>Tracheophyta</taxon>
        <taxon>Spermatophyta</taxon>
        <taxon>Magnoliopsida</taxon>
        <taxon>eudicotyledons</taxon>
        <taxon>Gunneridae</taxon>
        <taxon>Pentapetalae</taxon>
        <taxon>rosids</taxon>
        <taxon>fabids</taxon>
        <taxon>Fabales</taxon>
        <taxon>Fabaceae</taxon>
        <taxon>Papilionoideae</taxon>
        <taxon>50 kb inversion clade</taxon>
        <taxon>dalbergioids sensu lato</taxon>
        <taxon>Dalbergieae</taxon>
        <taxon>Pterocarpus clade</taxon>
        <taxon>Stylosanthes</taxon>
    </lineage>
</organism>
<keyword evidence="1" id="KW-1133">Transmembrane helix</keyword>
<evidence type="ECO:0000313" key="3">
    <source>
        <dbReference type="EMBL" id="MED6154852.1"/>
    </source>
</evidence>
<feature type="chain" id="PRO_5046787200" description="CASP-like protein" evidence="2">
    <location>
        <begin position="19"/>
        <end position="158"/>
    </location>
</feature>
<feature type="signal peptide" evidence="2">
    <location>
        <begin position="1"/>
        <end position="18"/>
    </location>
</feature>
<name>A0ABU6U140_9FABA</name>
<gene>
    <name evidence="3" type="ORF">PIB30_000356</name>
</gene>
<evidence type="ECO:0000256" key="1">
    <source>
        <dbReference type="SAM" id="Phobius"/>
    </source>
</evidence>
<feature type="transmembrane region" description="Helical" evidence="1">
    <location>
        <begin position="122"/>
        <end position="142"/>
    </location>
</feature>
<evidence type="ECO:0000313" key="4">
    <source>
        <dbReference type="Proteomes" id="UP001341840"/>
    </source>
</evidence>
<dbReference type="Proteomes" id="UP001341840">
    <property type="component" value="Unassembled WGS sequence"/>
</dbReference>
<keyword evidence="4" id="KW-1185">Reference proteome</keyword>
<protein>
    <recommendedName>
        <fullName evidence="5">CASP-like protein</fullName>
    </recommendedName>
</protein>
<keyword evidence="1" id="KW-0812">Transmembrane</keyword>
<evidence type="ECO:0008006" key="5">
    <source>
        <dbReference type="Google" id="ProtNLM"/>
    </source>
</evidence>
<sequence length="158" mass="17128">MVIWFGCGLWGFWEVARCGAVDALRQSVPLGVRLYGAATSINWVFLTLCLQVENPGSVSGSCGCVTYPWNRARAAPCCHSLSSPIAPPLSLMLCTSDRFQKAFGNDLFQHCHIEGRVRVADVAAFVAFTISTLSYTVVLLFGGSSVDMFISFFPSCSL</sequence>
<evidence type="ECO:0000256" key="2">
    <source>
        <dbReference type="SAM" id="SignalP"/>
    </source>
</evidence>
<comment type="caution">
    <text evidence="3">The sequence shown here is derived from an EMBL/GenBank/DDBJ whole genome shotgun (WGS) entry which is preliminary data.</text>
</comment>
<accession>A0ABU6U140</accession>